<dbReference type="Proteomes" id="UP001054945">
    <property type="component" value="Unassembled WGS sequence"/>
</dbReference>
<gene>
    <name evidence="2" type="ORF">CEXT_234201</name>
</gene>
<feature type="region of interest" description="Disordered" evidence="1">
    <location>
        <begin position="53"/>
        <end position="74"/>
    </location>
</feature>
<name>A0AAV4QVC5_CAEEX</name>
<evidence type="ECO:0000313" key="3">
    <source>
        <dbReference type="Proteomes" id="UP001054945"/>
    </source>
</evidence>
<dbReference type="EMBL" id="BPLR01006907">
    <property type="protein sequence ID" value="GIY13219.1"/>
    <property type="molecule type" value="Genomic_DNA"/>
</dbReference>
<keyword evidence="3" id="KW-1185">Reference proteome</keyword>
<proteinExistence type="predicted"/>
<evidence type="ECO:0000256" key="1">
    <source>
        <dbReference type="SAM" id="MobiDB-lite"/>
    </source>
</evidence>
<accession>A0AAV4QVC5</accession>
<evidence type="ECO:0000313" key="2">
    <source>
        <dbReference type="EMBL" id="GIY13219.1"/>
    </source>
</evidence>
<protein>
    <submittedName>
        <fullName evidence="2">Uncharacterized protein</fullName>
    </submittedName>
</protein>
<sequence>MRTEKNVVRMRWWNFFRETMALDGDCNTVLVLRHRLVKCFGLKHLQKALFSPTYGTTPGPLQQPHGGPRPRPKP</sequence>
<dbReference type="AlphaFoldDB" id="A0AAV4QVC5"/>
<reference evidence="2 3" key="1">
    <citation type="submission" date="2021-06" db="EMBL/GenBank/DDBJ databases">
        <title>Caerostris extrusa draft genome.</title>
        <authorList>
            <person name="Kono N."/>
            <person name="Arakawa K."/>
        </authorList>
    </citation>
    <scope>NUCLEOTIDE SEQUENCE [LARGE SCALE GENOMIC DNA]</scope>
</reference>
<organism evidence="2 3">
    <name type="scientific">Caerostris extrusa</name>
    <name type="common">Bark spider</name>
    <name type="synonym">Caerostris bankana</name>
    <dbReference type="NCBI Taxonomy" id="172846"/>
    <lineage>
        <taxon>Eukaryota</taxon>
        <taxon>Metazoa</taxon>
        <taxon>Ecdysozoa</taxon>
        <taxon>Arthropoda</taxon>
        <taxon>Chelicerata</taxon>
        <taxon>Arachnida</taxon>
        <taxon>Araneae</taxon>
        <taxon>Araneomorphae</taxon>
        <taxon>Entelegynae</taxon>
        <taxon>Araneoidea</taxon>
        <taxon>Araneidae</taxon>
        <taxon>Caerostris</taxon>
    </lineage>
</organism>
<comment type="caution">
    <text evidence="2">The sequence shown here is derived from an EMBL/GenBank/DDBJ whole genome shotgun (WGS) entry which is preliminary data.</text>
</comment>